<protein>
    <recommendedName>
        <fullName evidence="1">Fatty acid hydroxylase domain-containing protein</fullName>
    </recommendedName>
</protein>
<keyword evidence="3" id="KW-1185">Reference proteome</keyword>
<dbReference type="InterPro" id="IPR006694">
    <property type="entry name" value="Fatty_acid_hydroxylase"/>
</dbReference>
<organism evidence="2 3">
    <name type="scientific">Thalassiosira oceanica</name>
    <name type="common">Marine diatom</name>
    <dbReference type="NCBI Taxonomy" id="159749"/>
    <lineage>
        <taxon>Eukaryota</taxon>
        <taxon>Sar</taxon>
        <taxon>Stramenopiles</taxon>
        <taxon>Ochrophyta</taxon>
        <taxon>Bacillariophyta</taxon>
        <taxon>Coscinodiscophyceae</taxon>
        <taxon>Thalassiosirophycidae</taxon>
        <taxon>Thalassiosirales</taxon>
        <taxon>Thalassiosiraceae</taxon>
        <taxon>Thalassiosira</taxon>
    </lineage>
</organism>
<accession>K0SM48</accession>
<proteinExistence type="predicted"/>
<name>K0SM48_THAOC</name>
<dbReference type="Proteomes" id="UP000266841">
    <property type="component" value="Unassembled WGS sequence"/>
</dbReference>
<evidence type="ECO:0000259" key="1">
    <source>
        <dbReference type="Pfam" id="PF04116"/>
    </source>
</evidence>
<dbReference type="OrthoDB" id="51647at2759"/>
<feature type="domain" description="Fatty acid hydroxylase" evidence="1">
    <location>
        <begin position="13"/>
        <end position="133"/>
    </location>
</feature>
<reference evidence="2 3" key="1">
    <citation type="journal article" date="2012" name="Genome Biol.">
        <title>Genome and low-iron response of an oceanic diatom adapted to chronic iron limitation.</title>
        <authorList>
            <person name="Lommer M."/>
            <person name="Specht M."/>
            <person name="Roy A.S."/>
            <person name="Kraemer L."/>
            <person name="Andreson R."/>
            <person name="Gutowska M.A."/>
            <person name="Wolf J."/>
            <person name="Bergner S.V."/>
            <person name="Schilhabel M.B."/>
            <person name="Klostermeier U.C."/>
            <person name="Beiko R.G."/>
            <person name="Rosenstiel P."/>
            <person name="Hippler M."/>
            <person name="Laroche J."/>
        </authorList>
    </citation>
    <scope>NUCLEOTIDE SEQUENCE [LARGE SCALE GENOMIC DNA]</scope>
    <source>
        <strain evidence="2 3">CCMP1005</strain>
    </source>
</reference>
<gene>
    <name evidence="2" type="ORF">THAOC_13051</name>
</gene>
<evidence type="ECO:0000313" key="3">
    <source>
        <dbReference type="Proteomes" id="UP000266841"/>
    </source>
</evidence>
<dbReference type="Pfam" id="PF04116">
    <property type="entry name" value="FA_hydroxylase"/>
    <property type="match status" value="1"/>
</dbReference>
<dbReference type="GO" id="GO:0005506">
    <property type="term" value="F:iron ion binding"/>
    <property type="evidence" value="ECO:0007669"/>
    <property type="project" value="InterPro"/>
</dbReference>
<dbReference type="GO" id="GO:0008610">
    <property type="term" value="P:lipid biosynthetic process"/>
    <property type="evidence" value="ECO:0007669"/>
    <property type="project" value="InterPro"/>
</dbReference>
<dbReference type="AlphaFoldDB" id="K0SM48"/>
<evidence type="ECO:0000313" key="2">
    <source>
        <dbReference type="EMBL" id="EJK66044.1"/>
    </source>
</evidence>
<dbReference type="EMBL" id="AGNL01015305">
    <property type="protein sequence ID" value="EJK66044.1"/>
    <property type="molecule type" value="Genomic_DNA"/>
</dbReference>
<dbReference type="GO" id="GO:0016491">
    <property type="term" value="F:oxidoreductase activity"/>
    <property type="evidence" value="ECO:0007669"/>
    <property type="project" value="InterPro"/>
</dbReference>
<comment type="caution">
    <text evidence="2">The sequence shown here is derived from an EMBL/GenBank/DDBJ whole genome shotgun (WGS) entry which is preliminary data.</text>
</comment>
<sequence>MLMLRDLVSMTPFHALMHTPRWYHLHKTHHEVRRDAQAMHSFHIDLIDLIIEKVCGNAILLAGQRAVGLPVQINPFAAALFTCHDGALHSVNPYSVIYFCPPLDCLLKGNVCHQLHHALNKDYYTFIPFSHVWLRRKRDEDWDRYNSIFKTDFVLR</sequence>